<dbReference type="SMART" id="SM00382">
    <property type="entry name" value="AAA"/>
    <property type="match status" value="1"/>
</dbReference>
<dbReference type="InterPro" id="IPR003593">
    <property type="entry name" value="AAA+_ATPase"/>
</dbReference>
<evidence type="ECO:0000256" key="8">
    <source>
        <dbReference type="SAM" id="Phobius"/>
    </source>
</evidence>
<evidence type="ECO:0000256" key="3">
    <source>
        <dbReference type="ARBA" id="ARBA00022692"/>
    </source>
</evidence>
<keyword evidence="6 8" id="KW-1133">Transmembrane helix</keyword>
<dbReference type="InterPro" id="IPR003439">
    <property type="entry name" value="ABC_transporter-like_ATP-bd"/>
</dbReference>
<dbReference type="GO" id="GO:0140359">
    <property type="term" value="F:ABC-type transporter activity"/>
    <property type="evidence" value="ECO:0007669"/>
    <property type="project" value="InterPro"/>
</dbReference>
<feature type="transmembrane region" description="Helical" evidence="8">
    <location>
        <begin position="353"/>
        <end position="374"/>
    </location>
</feature>
<dbReference type="SUPFAM" id="SSF52540">
    <property type="entry name" value="P-loop containing nucleoside triphosphate hydrolases"/>
    <property type="match status" value="1"/>
</dbReference>
<dbReference type="EMBL" id="KZ305019">
    <property type="protein sequence ID" value="PIA64029.1"/>
    <property type="molecule type" value="Genomic_DNA"/>
</dbReference>
<dbReference type="PROSITE" id="PS50893">
    <property type="entry name" value="ABC_TRANSPORTER_2"/>
    <property type="match status" value="1"/>
</dbReference>
<dbReference type="Gene3D" id="3.40.50.300">
    <property type="entry name" value="P-loop containing nucleotide triphosphate hydrolases"/>
    <property type="match status" value="1"/>
</dbReference>
<evidence type="ECO:0000256" key="2">
    <source>
        <dbReference type="ARBA" id="ARBA00008526"/>
    </source>
</evidence>
<evidence type="ECO:0000313" key="11">
    <source>
        <dbReference type="Proteomes" id="UP000230069"/>
    </source>
</evidence>
<comment type="similarity">
    <text evidence="2">Belongs to the ABC transporter superfamily. ABCA family. CPR flippase (TC 3.A.1.211) subfamily.</text>
</comment>
<dbReference type="Pfam" id="PF12698">
    <property type="entry name" value="ABC2_membrane_3"/>
    <property type="match status" value="1"/>
</dbReference>
<evidence type="ECO:0000256" key="4">
    <source>
        <dbReference type="ARBA" id="ARBA00022741"/>
    </source>
</evidence>
<sequence>MANSSQETSSFMTQANALFRKNLIFQKRNIKTNIRLVMFPIIVCSLTVILQIFVTKNLKSINKLESCGCVCINENADGNCEKTECGIQHSTLEQMPYCSIPSPPRWPALLQIPSPEFRAVRTNFTPFTDLPDESCRNSGACPATLLLTGLNQSFGISLAANLFASGLDRKSFDNLDSLSNLYLGSDTSTGTTGFLEPAFIGNSPIYNIQPQCAPNSTFFVPVQIASVTIQQEVQCLGSLHLWRQSSSMIKDEIFKGYQDGNSERKINEIVAAFDFLNSDKNNFNVSIWYNSTVKNDDEDSDNKLVRVPRLVNAVSNAYLQLMKGTDVRMLFDFVKEMPKPAKSVFSVDILSDLGALLFTWVILQLFPVILESLVYEKQQKLRIMMKMHGLGDGPYWIISYAYFFFMSFTYVLCLVVFGSAIGLKFFRMNDFSVQFVFYFVYINLQIAFAFLMATSFSNVKTVTVMGHMYVLGSGIIGAALFQKLVQDHSFPRLGLVLLEIFPCFSLYRGLYEFGYSSTTDGMLWKDLRRNGMGEVLIIMVVEWFIVLLIAYYFDQVVSIGSGVRKHPLFFLTNFQKKPSLTSSQPSLHRRGSRVSVPMEKPDVSLEREKVEQLLLEPDFSYYPIICDNLKKMYPGKDGNPDKFAVRGLSLALSRGECFGMLGPNGAGKTSSINMMIGLMTPTSGTAFVHGLDIRTDMEKIYTNMGVCPQHDLLWETLTGREHLLFYGRLKNLQGTALAQAVEESLKGVNLFNGGVGDKQVGKYSGGMKRRLSVAISLIGYPKVVYMDEPSTGLDPASRYLLWDVVKRAKQNSAIILTTHSMEEAEVLCDRLGIYVDGSLQCIGHPTELKARYGGSYVFTMTTSLSQEKEVENLVRQLSPSANKIYHISGTQKFELPKNEVRIADVLQAVEIAKTRFTIYAWGLADTTLEDVFIKVAEGAQAYNVLS</sequence>
<proteinExistence type="inferred from homology"/>
<dbReference type="GO" id="GO:0016020">
    <property type="term" value="C:membrane"/>
    <property type="evidence" value="ECO:0007669"/>
    <property type="project" value="UniProtKB-SubCell"/>
</dbReference>
<dbReference type="CDD" id="cd03263">
    <property type="entry name" value="ABC_subfamily_A"/>
    <property type="match status" value="1"/>
</dbReference>
<dbReference type="InterPro" id="IPR027417">
    <property type="entry name" value="P-loop_NTPase"/>
</dbReference>
<dbReference type="AlphaFoldDB" id="A0A2G5F7R3"/>
<dbReference type="Pfam" id="PF24526">
    <property type="entry name" value="ABCA12_C"/>
    <property type="match status" value="1"/>
</dbReference>
<dbReference type="InterPro" id="IPR013525">
    <property type="entry name" value="ABC2_TM"/>
</dbReference>
<dbReference type="InterPro" id="IPR026082">
    <property type="entry name" value="ABCA"/>
</dbReference>
<comment type="subcellular location">
    <subcellularLocation>
        <location evidence="1">Membrane</location>
        <topology evidence="1">Multi-pass membrane protein</topology>
    </subcellularLocation>
</comment>
<evidence type="ECO:0000256" key="5">
    <source>
        <dbReference type="ARBA" id="ARBA00022840"/>
    </source>
</evidence>
<dbReference type="InterPro" id="IPR017871">
    <property type="entry name" value="ABC_transporter-like_CS"/>
</dbReference>
<keyword evidence="3 8" id="KW-0812">Transmembrane</keyword>
<feature type="domain" description="ABC transporter" evidence="9">
    <location>
        <begin position="624"/>
        <end position="861"/>
    </location>
</feature>
<feature type="transmembrane region" description="Helical" evidence="8">
    <location>
        <begin position="493"/>
        <end position="511"/>
    </location>
</feature>
<dbReference type="GO" id="GO:0016887">
    <property type="term" value="F:ATP hydrolysis activity"/>
    <property type="evidence" value="ECO:0007669"/>
    <property type="project" value="InterPro"/>
</dbReference>
<dbReference type="OrthoDB" id="8061355at2759"/>
<dbReference type="PROSITE" id="PS00211">
    <property type="entry name" value="ABC_TRANSPORTER_1"/>
    <property type="match status" value="1"/>
</dbReference>
<dbReference type="STRING" id="218851.A0A2G5F7R3"/>
<evidence type="ECO:0000256" key="6">
    <source>
        <dbReference type="ARBA" id="ARBA00022989"/>
    </source>
</evidence>
<name>A0A2G5F7R3_AQUCA</name>
<dbReference type="InParanoid" id="A0A2G5F7R3"/>
<feature type="transmembrane region" description="Helical" evidence="8">
    <location>
        <begin position="435"/>
        <end position="454"/>
    </location>
</feature>
<keyword evidence="4" id="KW-0547">Nucleotide-binding</keyword>
<gene>
    <name evidence="10" type="ORF">AQUCO_00201373v1</name>
</gene>
<evidence type="ECO:0000256" key="1">
    <source>
        <dbReference type="ARBA" id="ARBA00004141"/>
    </source>
</evidence>
<dbReference type="Pfam" id="PF00005">
    <property type="entry name" value="ABC_tran"/>
    <property type="match status" value="1"/>
</dbReference>
<evidence type="ECO:0000313" key="10">
    <source>
        <dbReference type="EMBL" id="PIA64029.1"/>
    </source>
</evidence>
<feature type="transmembrane region" description="Helical" evidence="8">
    <location>
        <begin position="36"/>
        <end position="54"/>
    </location>
</feature>
<accession>A0A2G5F7R3</accession>
<feature type="transmembrane region" description="Helical" evidence="8">
    <location>
        <begin position="461"/>
        <end position="481"/>
    </location>
</feature>
<keyword evidence="11" id="KW-1185">Reference proteome</keyword>
<dbReference type="GO" id="GO:0005524">
    <property type="term" value="F:ATP binding"/>
    <property type="evidence" value="ECO:0007669"/>
    <property type="project" value="UniProtKB-KW"/>
</dbReference>
<dbReference type="PANTHER" id="PTHR19229">
    <property type="entry name" value="ATP-BINDING CASSETTE TRANSPORTER SUBFAMILY A ABCA"/>
    <property type="match status" value="1"/>
</dbReference>
<evidence type="ECO:0000256" key="7">
    <source>
        <dbReference type="ARBA" id="ARBA00023136"/>
    </source>
</evidence>
<feature type="transmembrane region" description="Helical" evidence="8">
    <location>
        <begin position="395"/>
        <end position="423"/>
    </location>
</feature>
<dbReference type="PANTHER" id="PTHR19229:SF154">
    <property type="entry name" value="ABC TRANSPORTER A FAMILY MEMBER 3-RELATED"/>
    <property type="match status" value="1"/>
</dbReference>
<dbReference type="Proteomes" id="UP000230069">
    <property type="component" value="Unassembled WGS sequence"/>
</dbReference>
<keyword evidence="7 8" id="KW-0472">Membrane</keyword>
<keyword evidence="5" id="KW-0067">ATP-binding</keyword>
<dbReference type="GO" id="GO:0005319">
    <property type="term" value="F:lipid transporter activity"/>
    <property type="evidence" value="ECO:0007669"/>
    <property type="project" value="TreeGrafter"/>
</dbReference>
<protein>
    <recommendedName>
        <fullName evidence="9">ABC transporter domain-containing protein</fullName>
    </recommendedName>
</protein>
<organism evidence="10 11">
    <name type="scientific">Aquilegia coerulea</name>
    <name type="common">Rocky mountain columbine</name>
    <dbReference type="NCBI Taxonomy" id="218851"/>
    <lineage>
        <taxon>Eukaryota</taxon>
        <taxon>Viridiplantae</taxon>
        <taxon>Streptophyta</taxon>
        <taxon>Embryophyta</taxon>
        <taxon>Tracheophyta</taxon>
        <taxon>Spermatophyta</taxon>
        <taxon>Magnoliopsida</taxon>
        <taxon>Ranunculales</taxon>
        <taxon>Ranunculaceae</taxon>
        <taxon>Thalictroideae</taxon>
        <taxon>Aquilegia</taxon>
    </lineage>
</organism>
<evidence type="ECO:0000259" key="9">
    <source>
        <dbReference type="PROSITE" id="PS50893"/>
    </source>
</evidence>
<feature type="transmembrane region" description="Helical" evidence="8">
    <location>
        <begin position="532"/>
        <end position="553"/>
    </location>
</feature>
<reference evidence="10 11" key="1">
    <citation type="submission" date="2017-09" db="EMBL/GenBank/DDBJ databases">
        <title>WGS assembly of Aquilegia coerulea Goldsmith.</title>
        <authorList>
            <person name="Hodges S."/>
            <person name="Kramer E."/>
            <person name="Nordborg M."/>
            <person name="Tomkins J."/>
            <person name="Borevitz J."/>
            <person name="Derieg N."/>
            <person name="Yan J."/>
            <person name="Mihaltcheva S."/>
            <person name="Hayes R.D."/>
            <person name="Rokhsar D."/>
        </authorList>
    </citation>
    <scope>NUCLEOTIDE SEQUENCE [LARGE SCALE GENOMIC DNA]</scope>
    <source>
        <strain evidence="11">cv. Goldsmith</strain>
    </source>
</reference>
<dbReference type="FunFam" id="3.40.50.300:FF:000633">
    <property type="entry name" value="ABC transporter A family member 7"/>
    <property type="match status" value="1"/>
</dbReference>